<dbReference type="SMART" id="SM00179">
    <property type="entry name" value="EGF_CA"/>
    <property type="match status" value="2"/>
</dbReference>
<comment type="caution">
    <text evidence="7">Lacks conserved residue(s) required for the propagation of feature annotation.</text>
</comment>
<reference evidence="11" key="1">
    <citation type="submission" date="2015-07" db="EMBL/GenBank/DDBJ databases">
        <title>MeaNS - Measles Nucleotide Surveillance Program.</title>
        <authorList>
            <person name="Tran T."/>
            <person name="Druce J."/>
        </authorList>
    </citation>
    <scope>NUCLEOTIDE SEQUENCE</scope>
    <source>
        <strain evidence="11">UCB-OBI-ISO-001</strain>
        <tissue evidence="11">Gonad</tissue>
    </source>
</reference>
<evidence type="ECO:0000259" key="10">
    <source>
        <dbReference type="PROSITE" id="PS50923"/>
    </source>
</evidence>
<dbReference type="InterPro" id="IPR035976">
    <property type="entry name" value="Sushi/SCR/CCP_sf"/>
</dbReference>
<dbReference type="SUPFAM" id="SSF57535">
    <property type="entry name" value="Complement control module/SCR domain"/>
    <property type="match status" value="4"/>
</dbReference>
<dbReference type="AlphaFoldDB" id="A0A0L8FVA6"/>
<dbReference type="InterPro" id="IPR050350">
    <property type="entry name" value="Compl-Cell_Adhes-Reg"/>
</dbReference>
<dbReference type="CDD" id="cd00033">
    <property type="entry name" value="CCP"/>
    <property type="match status" value="3"/>
</dbReference>
<keyword evidence="5 8" id="KW-1015">Disulfide bond</keyword>
<evidence type="ECO:0000256" key="1">
    <source>
        <dbReference type="ARBA" id="ARBA00022536"/>
    </source>
</evidence>
<dbReference type="Pfam" id="PF00084">
    <property type="entry name" value="Sushi"/>
    <property type="match status" value="4"/>
</dbReference>
<dbReference type="PANTHER" id="PTHR19325:SF575">
    <property type="entry name" value="LOCOMOTION-RELATED PROTEIN HIKARU GENKI"/>
    <property type="match status" value="1"/>
</dbReference>
<dbReference type="InterPro" id="IPR035914">
    <property type="entry name" value="Sperma_CUB_dom_sf"/>
</dbReference>
<evidence type="ECO:0000313" key="11">
    <source>
        <dbReference type="EMBL" id="KOF68583.1"/>
    </source>
</evidence>
<dbReference type="PANTHER" id="PTHR19325">
    <property type="entry name" value="COMPLEMENT COMPONENT-RELATED SUSHI DOMAIN-CONTAINING"/>
    <property type="match status" value="1"/>
</dbReference>
<feature type="domain" description="Sushi" evidence="10">
    <location>
        <begin position="595"/>
        <end position="654"/>
    </location>
</feature>
<dbReference type="OrthoDB" id="6157798at2759"/>
<dbReference type="PROSITE" id="PS00010">
    <property type="entry name" value="ASX_HYDROXYL"/>
    <property type="match status" value="1"/>
</dbReference>
<keyword evidence="2 8" id="KW-0768">Sushi</keyword>
<keyword evidence="1 7" id="KW-0245">EGF-like domain</keyword>
<dbReference type="InterPro" id="IPR000742">
    <property type="entry name" value="EGF"/>
</dbReference>
<evidence type="ECO:0000256" key="4">
    <source>
        <dbReference type="ARBA" id="ARBA00022737"/>
    </source>
</evidence>
<feature type="disulfide bond" evidence="8">
    <location>
        <begin position="410"/>
        <end position="437"/>
    </location>
</feature>
<gene>
    <name evidence="11" type="ORF">OCBIM_22006922mg</name>
</gene>
<dbReference type="STRING" id="37653.A0A0L8FVA6"/>
<evidence type="ECO:0000256" key="7">
    <source>
        <dbReference type="PROSITE-ProRule" id="PRU00076"/>
    </source>
</evidence>
<feature type="domain" description="Sushi" evidence="10">
    <location>
        <begin position="381"/>
        <end position="439"/>
    </location>
</feature>
<dbReference type="Pfam" id="PF07645">
    <property type="entry name" value="EGF_CA"/>
    <property type="match status" value="2"/>
</dbReference>
<dbReference type="PROSITE" id="PS50026">
    <property type="entry name" value="EGF_3"/>
    <property type="match status" value="2"/>
</dbReference>
<keyword evidence="6" id="KW-0325">Glycoprotein</keyword>
<protein>
    <recommendedName>
        <fullName evidence="12">Sushi, von Willebrand factor type A, EGF and pentraxin domain-containing protein 1</fullName>
    </recommendedName>
</protein>
<dbReference type="CDD" id="cd00054">
    <property type="entry name" value="EGF_CA"/>
    <property type="match status" value="1"/>
</dbReference>
<evidence type="ECO:0000256" key="2">
    <source>
        <dbReference type="ARBA" id="ARBA00022659"/>
    </source>
</evidence>
<name>A0A0L8FVA6_OCTBM</name>
<evidence type="ECO:0008006" key="12">
    <source>
        <dbReference type="Google" id="ProtNLM"/>
    </source>
</evidence>
<feature type="domain" description="Sushi" evidence="10">
    <location>
        <begin position="255"/>
        <end position="322"/>
    </location>
</feature>
<accession>A0A0L8FVA6</accession>
<sequence length="655" mass="72242">MTTRLIRVHQAHASQPYVRDMVISYQDKQRMTSQVGSHSILLSAEANPKKLTPQLPAGVLPNTDQCWHIKASSAPVINLKIQILEFKAGTSGYMFISFGNISDIVANFTSLDMTTLLISNSKDVHVCLHTNTGEQQGDFVLYYSEGCDIQLESNLVSISSPGYNWIEPNNSVTAKNVRCKWTVPEYKVYNRRFGLIIQDVYRVNNETLVVTYEDKSASAIGDNVSIILSGNSVVDIQFKSLASGTNERFSALVAADCPSLENTVFTRLPGDSTDKKFTEFGSTVQATCKPGYSFNQTNAQNTQMIITCLIGGYWNVSQHCQRVICGDAPVVANGFVASSSGVKYGSMAYYKCVNGFLINGLTIALCQTNGQWSKAPTCSKATCPAIPNTPHLTIDASDANRYNSVVNFSCASGYTVDGSIKIFCGMDGKWSKPIPTCKEIKCVVPITSYFNTPDKVVPYQSVIVFKCPKGFVIENLNKSTTGVICNERGTFGSPPKCEDYNECQANPCKQNEVCSNTEGSHRCDCRKGFHRVNGVCTDIDECSTGMHLCEQICKNTQGSYQCECQEGYTKHSVDITEFINNTHIINQMAVYCKKIRCPTPMIPNTGNNIISPRQHYFYNDKVKYSCNFGYVVSGTDTIICTSSGTWSYRPACTRM</sequence>
<dbReference type="InterPro" id="IPR049883">
    <property type="entry name" value="NOTCH1_EGF-like"/>
</dbReference>
<dbReference type="GO" id="GO:0005509">
    <property type="term" value="F:calcium ion binding"/>
    <property type="evidence" value="ECO:0007669"/>
    <property type="project" value="InterPro"/>
</dbReference>
<dbReference type="SMART" id="SM00032">
    <property type="entry name" value="CCP"/>
    <property type="match status" value="5"/>
</dbReference>
<dbReference type="SMART" id="SM00181">
    <property type="entry name" value="EGF"/>
    <property type="match status" value="2"/>
</dbReference>
<organism evidence="11">
    <name type="scientific">Octopus bimaculoides</name>
    <name type="common">California two-spotted octopus</name>
    <dbReference type="NCBI Taxonomy" id="37653"/>
    <lineage>
        <taxon>Eukaryota</taxon>
        <taxon>Metazoa</taxon>
        <taxon>Spiralia</taxon>
        <taxon>Lophotrochozoa</taxon>
        <taxon>Mollusca</taxon>
        <taxon>Cephalopoda</taxon>
        <taxon>Coleoidea</taxon>
        <taxon>Octopodiformes</taxon>
        <taxon>Octopoda</taxon>
        <taxon>Incirrata</taxon>
        <taxon>Octopodidae</taxon>
        <taxon>Octopus</taxon>
    </lineage>
</organism>
<dbReference type="SUPFAM" id="SSF57196">
    <property type="entry name" value="EGF/Laminin"/>
    <property type="match status" value="2"/>
</dbReference>
<dbReference type="InterPro" id="IPR001881">
    <property type="entry name" value="EGF-like_Ca-bd_dom"/>
</dbReference>
<keyword evidence="3" id="KW-0732">Signal</keyword>
<evidence type="ECO:0000256" key="3">
    <source>
        <dbReference type="ARBA" id="ARBA00022729"/>
    </source>
</evidence>
<proteinExistence type="predicted"/>
<feature type="domain" description="EGF-like" evidence="9">
    <location>
        <begin position="499"/>
        <end position="535"/>
    </location>
</feature>
<evidence type="ECO:0000256" key="6">
    <source>
        <dbReference type="ARBA" id="ARBA00023180"/>
    </source>
</evidence>
<dbReference type="Gene3D" id="2.10.70.10">
    <property type="entry name" value="Complement Module, domain 1"/>
    <property type="match status" value="4"/>
</dbReference>
<evidence type="ECO:0000256" key="8">
    <source>
        <dbReference type="PROSITE-ProRule" id="PRU00302"/>
    </source>
</evidence>
<feature type="disulfide bond" evidence="8">
    <location>
        <begin position="597"/>
        <end position="640"/>
    </location>
</feature>
<dbReference type="PROSITE" id="PS01187">
    <property type="entry name" value="EGF_CA"/>
    <property type="match status" value="1"/>
</dbReference>
<dbReference type="InterPro" id="IPR000436">
    <property type="entry name" value="Sushi_SCR_CCP_dom"/>
</dbReference>
<dbReference type="Gene3D" id="2.10.25.10">
    <property type="entry name" value="Laminin"/>
    <property type="match status" value="2"/>
</dbReference>
<feature type="domain" description="Sushi" evidence="10">
    <location>
        <begin position="323"/>
        <end position="380"/>
    </location>
</feature>
<keyword evidence="4" id="KW-0677">Repeat</keyword>
<dbReference type="InterPro" id="IPR000152">
    <property type="entry name" value="EGF-type_Asp/Asn_hydroxyl_site"/>
</dbReference>
<dbReference type="SUPFAM" id="SSF49854">
    <property type="entry name" value="Spermadhesin, CUB domain"/>
    <property type="match status" value="1"/>
</dbReference>
<dbReference type="InterPro" id="IPR018097">
    <property type="entry name" value="EGF_Ca-bd_CS"/>
</dbReference>
<dbReference type="PROSITE" id="PS50923">
    <property type="entry name" value="SUSHI"/>
    <property type="match status" value="4"/>
</dbReference>
<dbReference type="FunFam" id="2.10.25.10:FF:000005">
    <property type="entry name" value="Fibrillin 2"/>
    <property type="match status" value="1"/>
</dbReference>
<evidence type="ECO:0000259" key="9">
    <source>
        <dbReference type="PROSITE" id="PS50026"/>
    </source>
</evidence>
<feature type="domain" description="EGF-like" evidence="9">
    <location>
        <begin position="538"/>
        <end position="574"/>
    </location>
</feature>
<dbReference type="EMBL" id="KQ426144">
    <property type="protein sequence ID" value="KOF68583.1"/>
    <property type="molecule type" value="Genomic_DNA"/>
</dbReference>
<evidence type="ECO:0000256" key="5">
    <source>
        <dbReference type="ARBA" id="ARBA00023157"/>
    </source>
</evidence>